<evidence type="ECO:0000313" key="2">
    <source>
        <dbReference type="Proteomes" id="UP000063063"/>
    </source>
</evidence>
<dbReference type="RefSeq" id="XP_010700098.1">
    <property type="nucleotide sequence ID" value="XM_010701796.1"/>
</dbReference>
<keyword evidence="2" id="KW-1185">Reference proteome</keyword>
<dbReference type="EMBL" id="CP009396">
    <property type="protein sequence ID" value="AIN99391.1"/>
    <property type="molecule type" value="Genomic_DNA"/>
</dbReference>
<accession>A0A088SCG1</accession>
<dbReference type="VEuPathDB" id="TriTrypDB:LPAL13_270006500"/>
<dbReference type="GeneID" id="22576187"/>
<dbReference type="Proteomes" id="UP000063063">
    <property type="component" value="Chromosome 27"/>
</dbReference>
<sequence>MLRLTTARFYQSVTAPLGKGCVMPMKFNCLKPAYVPKSFTTQFFVLGTWSISNMMANFVFGALIIAAANGGLSGAWPPDPHSLHP</sequence>
<dbReference type="AlphaFoldDB" id="A0A088SCG1"/>
<organism evidence="1 2">
    <name type="scientific">Leishmania panamensis</name>
    <dbReference type="NCBI Taxonomy" id="5679"/>
    <lineage>
        <taxon>Eukaryota</taxon>
        <taxon>Discoba</taxon>
        <taxon>Euglenozoa</taxon>
        <taxon>Kinetoplastea</taxon>
        <taxon>Metakinetoplastina</taxon>
        <taxon>Trypanosomatida</taxon>
        <taxon>Trypanosomatidae</taxon>
        <taxon>Leishmaniinae</taxon>
        <taxon>Leishmania</taxon>
        <taxon>Leishmania guyanensis species complex</taxon>
    </lineage>
</organism>
<evidence type="ECO:0000313" key="1">
    <source>
        <dbReference type="EMBL" id="AIN99391.1"/>
    </source>
</evidence>
<dbReference type="KEGG" id="lpan:LPMP_270110"/>
<dbReference type="eggNOG" id="ENOG502S6M3">
    <property type="taxonomic scope" value="Eukaryota"/>
</dbReference>
<gene>
    <name evidence="1" type="ORF">LPMP_270110</name>
</gene>
<proteinExistence type="predicted"/>
<dbReference type="OrthoDB" id="274898at2759"/>
<reference evidence="1 2" key="1">
    <citation type="journal article" date="2015" name="Sci. Rep.">
        <title>The genome of Leishmania panamensis: insights into genomics of the L. (Viannia) subgenus.</title>
        <authorList>
            <person name="Llanes A."/>
            <person name="Restrepo C.M."/>
            <person name="Vecchio G.D."/>
            <person name="Anguizola F.J."/>
            <person name="Lleonart R."/>
        </authorList>
    </citation>
    <scope>NUCLEOTIDE SEQUENCE [LARGE SCALE GENOMIC DNA]</scope>
    <source>
        <strain evidence="1 2">MHOM/PA/94/PSC-1</strain>
    </source>
</reference>
<protein>
    <submittedName>
        <fullName evidence="1">Uncharacterized protein</fullName>
    </submittedName>
</protein>
<name>A0A088SCG1_LEIPA</name>
<dbReference type="VEuPathDB" id="TriTrypDB:LPMP_270110"/>